<dbReference type="EMBL" id="JAEHOE010000001">
    <property type="protein sequence ID" value="KAG2501569.1"/>
    <property type="molecule type" value="Genomic_DNA"/>
</dbReference>
<gene>
    <name evidence="2" type="ORF">HYH03_000075</name>
</gene>
<name>A0A835YGX6_9CHLO</name>
<feature type="region of interest" description="Disordered" evidence="1">
    <location>
        <begin position="226"/>
        <end position="256"/>
    </location>
</feature>
<dbReference type="Proteomes" id="UP000612055">
    <property type="component" value="Unassembled WGS sequence"/>
</dbReference>
<proteinExistence type="predicted"/>
<protein>
    <submittedName>
        <fullName evidence="2">Uncharacterized protein</fullName>
    </submittedName>
</protein>
<comment type="caution">
    <text evidence="2">The sequence shown here is derived from an EMBL/GenBank/DDBJ whole genome shotgun (WGS) entry which is preliminary data.</text>
</comment>
<evidence type="ECO:0000313" key="3">
    <source>
        <dbReference type="Proteomes" id="UP000612055"/>
    </source>
</evidence>
<feature type="region of interest" description="Disordered" evidence="1">
    <location>
        <begin position="297"/>
        <end position="317"/>
    </location>
</feature>
<dbReference type="OrthoDB" id="528183at2759"/>
<reference evidence="2" key="1">
    <citation type="journal article" date="2020" name="bioRxiv">
        <title>Comparative genomics of Chlamydomonas.</title>
        <authorList>
            <person name="Craig R.J."/>
            <person name="Hasan A.R."/>
            <person name="Ness R.W."/>
            <person name="Keightley P.D."/>
        </authorList>
    </citation>
    <scope>NUCLEOTIDE SEQUENCE</scope>
    <source>
        <strain evidence="2">CCAP 11/70</strain>
    </source>
</reference>
<sequence length="317" mass="33617">MGSDKPQAVDWSSTTYGLKLKAPKVVVGPFELGLAGEARSAADGETAQALGAVFKPTITVKDIIIRGKLEVEPKERKLNYSKKLRLPFLNTELFRVRLSAQLPSAEAAGGVLGRGLGLTLSFDTDKAYQRSIVRKAPSYSVQLAPRLGLPRAAWEAVHFPGSVSLKASGTLSLSDAPTLAPVRGHLDVHSLTAVVRLYDASKVKPCRMARNLADVAHRLALEDVEGGEPRGAAGSKRSSREPAKVSRSAPAADEEPDFIDHAAAKTRQWVHAIAVNSCIATKHLQEEAATAGERLRELLGGRSGNNTPAAAAGAGRK</sequence>
<evidence type="ECO:0000256" key="1">
    <source>
        <dbReference type="SAM" id="MobiDB-lite"/>
    </source>
</evidence>
<organism evidence="2 3">
    <name type="scientific">Edaphochlamys debaryana</name>
    <dbReference type="NCBI Taxonomy" id="47281"/>
    <lineage>
        <taxon>Eukaryota</taxon>
        <taxon>Viridiplantae</taxon>
        <taxon>Chlorophyta</taxon>
        <taxon>core chlorophytes</taxon>
        <taxon>Chlorophyceae</taxon>
        <taxon>CS clade</taxon>
        <taxon>Chlamydomonadales</taxon>
        <taxon>Chlamydomonadales incertae sedis</taxon>
        <taxon>Edaphochlamys</taxon>
    </lineage>
</organism>
<keyword evidence="3" id="KW-1185">Reference proteome</keyword>
<evidence type="ECO:0000313" key="2">
    <source>
        <dbReference type="EMBL" id="KAG2501569.1"/>
    </source>
</evidence>
<dbReference type="AlphaFoldDB" id="A0A835YGX6"/>
<accession>A0A835YGX6</accession>